<evidence type="ECO:0008006" key="6">
    <source>
        <dbReference type="Google" id="ProtNLM"/>
    </source>
</evidence>
<accession>A0A5B1M702</accession>
<keyword evidence="2" id="KW-0472">Membrane</keyword>
<dbReference type="PANTHER" id="PTHR37042">
    <property type="entry name" value="OUTER MEMBRANE PROTEIN RV1973"/>
    <property type="match status" value="1"/>
</dbReference>
<dbReference type="Proteomes" id="UP000324351">
    <property type="component" value="Unassembled WGS sequence"/>
</dbReference>
<evidence type="ECO:0000313" key="5">
    <source>
        <dbReference type="Proteomes" id="UP000324351"/>
    </source>
</evidence>
<dbReference type="EMBL" id="VUJW01000002">
    <property type="protein sequence ID" value="KAA1428434.1"/>
    <property type="molecule type" value="Genomic_DNA"/>
</dbReference>
<feature type="region of interest" description="Disordered" evidence="3">
    <location>
        <begin position="154"/>
        <end position="180"/>
    </location>
</feature>
<organism evidence="4 5">
    <name type="scientific">Nocardioides antri</name>
    <dbReference type="NCBI Taxonomy" id="2607659"/>
    <lineage>
        <taxon>Bacteria</taxon>
        <taxon>Bacillati</taxon>
        <taxon>Actinomycetota</taxon>
        <taxon>Actinomycetes</taxon>
        <taxon>Propionibacteriales</taxon>
        <taxon>Nocardioidaceae</taxon>
        <taxon>Nocardioides</taxon>
    </lineage>
</organism>
<gene>
    <name evidence="4" type="ORF">F0U47_05820</name>
</gene>
<reference evidence="4 5" key="2">
    <citation type="submission" date="2019-09" db="EMBL/GenBank/DDBJ databases">
        <authorList>
            <person name="Jin C."/>
        </authorList>
    </citation>
    <scope>NUCLEOTIDE SEQUENCE [LARGE SCALE GENOMIC DNA]</scope>
    <source>
        <strain evidence="4 5">BN140041</strain>
    </source>
</reference>
<evidence type="ECO:0000256" key="2">
    <source>
        <dbReference type="ARBA" id="ARBA00023136"/>
    </source>
</evidence>
<evidence type="ECO:0000256" key="3">
    <source>
        <dbReference type="SAM" id="MobiDB-lite"/>
    </source>
</evidence>
<name>A0A5B1M702_9ACTN</name>
<evidence type="ECO:0000313" key="4">
    <source>
        <dbReference type="EMBL" id="KAA1428434.1"/>
    </source>
</evidence>
<dbReference type="PANTHER" id="PTHR37042:SF4">
    <property type="entry name" value="OUTER MEMBRANE PROTEIN RV1973"/>
    <property type="match status" value="1"/>
</dbReference>
<comment type="subcellular location">
    <subcellularLocation>
        <location evidence="1">Membrane</location>
    </subcellularLocation>
</comment>
<dbReference type="RefSeq" id="WP_149749370.1">
    <property type="nucleotide sequence ID" value="NZ_VUJW01000002.1"/>
</dbReference>
<protein>
    <recommendedName>
        <fullName evidence="6">Mce-associated membrane protein</fullName>
    </recommendedName>
</protein>
<dbReference type="PROSITE" id="PS51257">
    <property type="entry name" value="PROKAR_LIPOPROTEIN"/>
    <property type="match status" value="1"/>
</dbReference>
<keyword evidence="5" id="KW-1185">Reference proteome</keyword>
<reference evidence="4 5" key="1">
    <citation type="submission" date="2019-09" db="EMBL/GenBank/DDBJ databases">
        <title>Nocardioides panacisoli sp. nov., isolated from the soil of a ginseng field.</title>
        <authorList>
            <person name="Cho C."/>
        </authorList>
    </citation>
    <scope>NUCLEOTIDE SEQUENCE [LARGE SCALE GENOMIC DNA]</scope>
    <source>
        <strain evidence="4 5">BN140041</strain>
    </source>
</reference>
<comment type="caution">
    <text evidence="4">The sequence shown here is derived from an EMBL/GenBank/DDBJ whole genome shotgun (WGS) entry which is preliminary data.</text>
</comment>
<evidence type="ECO:0000256" key="1">
    <source>
        <dbReference type="ARBA" id="ARBA00004370"/>
    </source>
</evidence>
<proteinExistence type="predicted"/>
<feature type="region of interest" description="Disordered" evidence="3">
    <location>
        <begin position="203"/>
        <end position="248"/>
    </location>
</feature>
<dbReference type="GO" id="GO:0016020">
    <property type="term" value="C:membrane"/>
    <property type="evidence" value="ECO:0007669"/>
    <property type="project" value="UniProtKB-SubCell"/>
</dbReference>
<sequence>MTDSPARRRAILAVLVLVTVACLASVTLVVATRGAGDGVGERLRSLKNDEVPESDRAEDREEVLALAREFASRFNTYGPEMLDEQGQMPDYAAVQDLMTSKMGTAFEKYRGLVETTVAQWDAASACEVYVAGVASQDEDSAEVLVAGTIQTSLSYSRNQDGSPGPGGGAEDDDEIRVTDDPKDFRYQVTLVKIDGAWLVDDFDDVDDGLPQFSEPGIPEESPLPEPSAPATSAPQDDPTSEQTGEGDR</sequence>
<dbReference type="AlphaFoldDB" id="A0A5B1M702"/>